<dbReference type="AlphaFoldDB" id="A0A443SCP2"/>
<sequence length="327" mass="36617">MSTNGNSGSAVVSRFESNEMMTEIAISDHERDRERDQVMAGNSRPATLTISQPFGPPRGETKSTEVNVSAVMTSPKTPIDAIREWSMSTYKCTKQMMNEKLGKCQRTVDVPLEGEIEKLRETQRRYSQILKICRDMMAMYSTVVQQQTLLYESLSDLALKETKSTDNCNDGSGSSLGADFRQNSDMLRQVAKNGEKLVLAMKFFCNNLSTLVNKTIEDTILTIKAYEHARLEFDAEKNSVANLLPAQAASAANTEKLIAVRAKYERLRDDVTVKMKFLEENKAKVMHKQLILFHNAFAAYASGNATALDTTLKQFSIKPGPQSWLEK</sequence>
<gene>
    <name evidence="3" type="ORF">B4U80_02682</name>
</gene>
<dbReference type="VEuPathDB" id="VectorBase:LDEU006724"/>
<reference evidence="3 4" key="1">
    <citation type="journal article" date="2018" name="Gigascience">
        <title>Genomes of trombidid mites reveal novel predicted allergens and laterally-transferred genes associated with secondary metabolism.</title>
        <authorList>
            <person name="Dong X."/>
            <person name="Chaisiri K."/>
            <person name="Xia D."/>
            <person name="Armstrong S.D."/>
            <person name="Fang Y."/>
            <person name="Donnelly M.J."/>
            <person name="Kadowaki T."/>
            <person name="McGarry J.W."/>
            <person name="Darby A.C."/>
            <person name="Makepeace B.L."/>
        </authorList>
    </citation>
    <scope>NUCLEOTIDE SEQUENCE [LARGE SCALE GENOMIC DNA]</scope>
    <source>
        <strain evidence="3">UoL-UT</strain>
    </source>
</reference>
<evidence type="ECO:0000259" key="2">
    <source>
        <dbReference type="PROSITE" id="PS50870"/>
    </source>
</evidence>
<feature type="domain" description="AH" evidence="2">
    <location>
        <begin position="107"/>
        <end position="313"/>
    </location>
</feature>
<dbReference type="GO" id="GO:0006886">
    <property type="term" value="P:intracellular protein transport"/>
    <property type="evidence" value="ECO:0007669"/>
    <property type="project" value="TreeGrafter"/>
</dbReference>
<dbReference type="PANTHER" id="PTHR12141">
    <property type="entry name" value="ARFAPTIN-RELATED"/>
    <property type="match status" value="1"/>
</dbReference>
<proteinExistence type="predicted"/>
<dbReference type="SUPFAM" id="SSF103657">
    <property type="entry name" value="BAR/IMD domain-like"/>
    <property type="match status" value="1"/>
</dbReference>
<organism evidence="3 4">
    <name type="scientific">Leptotrombidium deliense</name>
    <dbReference type="NCBI Taxonomy" id="299467"/>
    <lineage>
        <taxon>Eukaryota</taxon>
        <taxon>Metazoa</taxon>
        <taxon>Ecdysozoa</taxon>
        <taxon>Arthropoda</taxon>
        <taxon>Chelicerata</taxon>
        <taxon>Arachnida</taxon>
        <taxon>Acari</taxon>
        <taxon>Acariformes</taxon>
        <taxon>Trombidiformes</taxon>
        <taxon>Prostigmata</taxon>
        <taxon>Anystina</taxon>
        <taxon>Parasitengona</taxon>
        <taxon>Trombiculoidea</taxon>
        <taxon>Trombiculidae</taxon>
        <taxon>Leptotrombidium</taxon>
    </lineage>
</organism>
<protein>
    <submittedName>
        <fullName evidence="3">Arfaptin-2-like protein</fullName>
    </submittedName>
</protein>
<evidence type="ECO:0000313" key="4">
    <source>
        <dbReference type="Proteomes" id="UP000288716"/>
    </source>
</evidence>
<accession>A0A443SCP2</accession>
<evidence type="ECO:0000256" key="1">
    <source>
        <dbReference type="SAM" id="MobiDB-lite"/>
    </source>
</evidence>
<evidence type="ECO:0000313" key="3">
    <source>
        <dbReference type="EMBL" id="RWS25316.1"/>
    </source>
</evidence>
<dbReference type="GO" id="GO:0019904">
    <property type="term" value="F:protein domain specific binding"/>
    <property type="evidence" value="ECO:0007669"/>
    <property type="project" value="InterPro"/>
</dbReference>
<name>A0A443SCP2_9ACAR</name>
<dbReference type="InterPro" id="IPR030798">
    <property type="entry name" value="Arfaptin_fam"/>
</dbReference>
<dbReference type="PANTHER" id="PTHR12141:SF5">
    <property type="entry name" value="ARFAPTIN"/>
    <property type="match status" value="1"/>
</dbReference>
<dbReference type="InterPro" id="IPR010504">
    <property type="entry name" value="AH_dom"/>
</dbReference>
<dbReference type="GO" id="GO:0032588">
    <property type="term" value="C:trans-Golgi network membrane"/>
    <property type="evidence" value="ECO:0007669"/>
    <property type="project" value="TreeGrafter"/>
</dbReference>
<dbReference type="EMBL" id="NCKV01003845">
    <property type="protein sequence ID" value="RWS25316.1"/>
    <property type="molecule type" value="Genomic_DNA"/>
</dbReference>
<dbReference type="PROSITE" id="PS50870">
    <property type="entry name" value="AH"/>
    <property type="match status" value="1"/>
</dbReference>
<dbReference type="STRING" id="299467.A0A443SCP2"/>
<dbReference type="Proteomes" id="UP000288716">
    <property type="component" value="Unassembled WGS sequence"/>
</dbReference>
<dbReference type="Pfam" id="PF06456">
    <property type="entry name" value="Arfaptin"/>
    <property type="match status" value="1"/>
</dbReference>
<keyword evidence="4" id="KW-1185">Reference proteome</keyword>
<dbReference type="GO" id="GO:0034315">
    <property type="term" value="P:regulation of Arp2/3 complex-mediated actin nucleation"/>
    <property type="evidence" value="ECO:0007669"/>
    <property type="project" value="TreeGrafter"/>
</dbReference>
<dbReference type="Gene3D" id="1.20.1270.60">
    <property type="entry name" value="Arfaptin homology (AH) domain/BAR domain"/>
    <property type="match status" value="1"/>
</dbReference>
<feature type="region of interest" description="Disordered" evidence="1">
    <location>
        <begin position="40"/>
        <end position="63"/>
    </location>
</feature>
<dbReference type="InterPro" id="IPR027267">
    <property type="entry name" value="AH/BAR_dom_sf"/>
</dbReference>
<comment type="caution">
    <text evidence="3">The sequence shown here is derived from an EMBL/GenBank/DDBJ whole genome shotgun (WGS) entry which is preliminary data.</text>
</comment>
<dbReference type="OrthoDB" id="9994780at2759"/>
<dbReference type="GO" id="GO:0005543">
    <property type="term" value="F:phospholipid binding"/>
    <property type="evidence" value="ECO:0007669"/>
    <property type="project" value="TreeGrafter"/>
</dbReference>
<dbReference type="SMART" id="SM01015">
    <property type="entry name" value="Arfaptin"/>
    <property type="match status" value="1"/>
</dbReference>